<dbReference type="PANTHER" id="PTHR32248:SF4">
    <property type="entry name" value="RNA POLYMERASE SIGMA-54 FACTOR"/>
    <property type="match status" value="1"/>
</dbReference>
<dbReference type="Gene3D" id="1.10.10.1330">
    <property type="entry name" value="RNA polymerase sigma-54 factor, core-binding domain"/>
    <property type="match status" value="1"/>
</dbReference>
<comment type="function">
    <text evidence="9">Sigma factors are initiation factors that promote the attachment of RNA polymerase to specific initiation sites and are then released.</text>
</comment>
<comment type="similarity">
    <text evidence="1 9">Belongs to the sigma-54 factor family.</text>
</comment>
<evidence type="ECO:0000259" key="12">
    <source>
        <dbReference type="Pfam" id="PF04963"/>
    </source>
</evidence>
<keyword evidence="7 9" id="KW-0238">DNA-binding</keyword>
<dbReference type="PROSITE" id="PS50044">
    <property type="entry name" value="SIGMA54_3"/>
    <property type="match status" value="1"/>
</dbReference>
<evidence type="ECO:0000256" key="1">
    <source>
        <dbReference type="ARBA" id="ARBA00008798"/>
    </source>
</evidence>
<dbReference type="GO" id="GO:0016779">
    <property type="term" value="F:nucleotidyltransferase activity"/>
    <property type="evidence" value="ECO:0007669"/>
    <property type="project" value="UniProtKB-KW"/>
</dbReference>
<dbReference type="PROSITE" id="PS00717">
    <property type="entry name" value="SIGMA54_1"/>
    <property type="match status" value="1"/>
</dbReference>
<dbReference type="InterPro" id="IPR007046">
    <property type="entry name" value="RNA_pol_sigma_54_core-bd"/>
</dbReference>
<evidence type="ECO:0000256" key="4">
    <source>
        <dbReference type="ARBA" id="ARBA00022695"/>
    </source>
</evidence>
<dbReference type="NCBIfam" id="NF009118">
    <property type="entry name" value="PRK12469.1"/>
    <property type="match status" value="1"/>
</dbReference>
<accession>A0A7C9QUF0</accession>
<evidence type="ECO:0000256" key="5">
    <source>
        <dbReference type="ARBA" id="ARBA00023015"/>
    </source>
</evidence>
<keyword evidence="14" id="KW-1185">Reference proteome</keyword>
<dbReference type="InterPro" id="IPR007634">
    <property type="entry name" value="RNA_pol_sigma_54_DNA-bd"/>
</dbReference>
<dbReference type="NCBIfam" id="TIGR02395">
    <property type="entry name" value="rpoN_sigma"/>
    <property type="match status" value="1"/>
</dbReference>
<sequence>MALSPRLDIRQTQALVMTPQLQQAIKLLQLSNLELTAFIEQELERNPLLEREDGERGGENAAEAAPGDSDPRELPDAPATEAPLLDGMTESSAADGMDVDYDNLFNNDSAGDALDGEAFGQWSRTGGSLSFEDGESNLENTLAGDITLRDHLVAQLNVDVLDPVERLIGLHLIEMLDECGYLIGDLGELAERLGCGLDVVEAALKRVQRFDPIGVFARSLKECLALQLAERDRLDPAMAALLDNLEMLGRRDLQGLMRVCGVDAEDLSEMIGEIKALDPKPALKFDTAIAQPVTPDVLMRRAQDGAWLVELNSDTLPRVLVNSRYYAKVSGVARNKDDKTYLSEHFQSANWLVKSLHQRATTILKVASELVRQQDAFFRHGVQYLRPLVLRDIASAIGMHESTVSRVTSNKYIATPRGIYELKYFFTQAIGSADGGDAHSAEAVRYRIKALIDSEGRQVLSDDRIVEILKAEGIDIARRTVAKYREGMNIPSSVQRRREKALNG</sequence>
<name>A0A7C9QUF0_9PROT</name>
<dbReference type="EMBL" id="JAAIYP010000038">
    <property type="protein sequence ID" value="NFV80943.1"/>
    <property type="molecule type" value="Genomic_DNA"/>
</dbReference>
<reference evidence="13 14" key="1">
    <citation type="submission" date="2020-02" db="EMBL/GenBank/DDBJ databases">
        <authorList>
            <person name="Dziuba M."/>
            <person name="Kuznetsov B."/>
            <person name="Mardanov A."/>
            <person name="Ravin N."/>
            <person name="Grouzdev D."/>
        </authorList>
    </citation>
    <scope>NUCLEOTIDE SEQUENCE [LARGE SCALE GENOMIC DNA]</scope>
    <source>
        <strain evidence="13 14">SpK</strain>
    </source>
</reference>
<dbReference type="GO" id="GO:0003677">
    <property type="term" value="F:DNA binding"/>
    <property type="evidence" value="ECO:0007669"/>
    <property type="project" value="UniProtKB-KW"/>
</dbReference>
<dbReference type="GO" id="GO:0001216">
    <property type="term" value="F:DNA-binding transcription activator activity"/>
    <property type="evidence" value="ECO:0007669"/>
    <property type="project" value="InterPro"/>
</dbReference>
<dbReference type="Pfam" id="PF04552">
    <property type="entry name" value="Sigma54_DBD"/>
    <property type="match status" value="1"/>
</dbReference>
<keyword evidence="6 9" id="KW-0731">Sigma factor</keyword>
<dbReference type="GO" id="GO:0006352">
    <property type="term" value="P:DNA-templated transcription initiation"/>
    <property type="evidence" value="ECO:0007669"/>
    <property type="project" value="InterPro"/>
</dbReference>
<dbReference type="PANTHER" id="PTHR32248">
    <property type="entry name" value="RNA POLYMERASE SIGMA-54 FACTOR"/>
    <property type="match status" value="1"/>
</dbReference>
<dbReference type="RefSeq" id="WP_163680061.1">
    <property type="nucleotide sequence ID" value="NZ_JAAIYP010000038.1"/>
</dbReference>
<keyword evidence="3 9" id="KW-0808">Transferase</keyword>
<evidence type="ECO:0000256" key="10">
    <source>
        <dbReference type="SAM" id="MobiDB-lite"/>
    </source>
</evidence>
<evidence type="ECO:0000256" key="7">
    <source>
        <dbReference type="ARBA" id="ARBA00023125"/>
    </source>
</evidence>
<dbReference type="AlphaFoldDB" id="A0A7C9QUF0"/>
<dbReference type="Pfam" id="PF00309">
    <property type="entry name" value="Sigma54_AID"/>
    <property type="match status" value="1"/>
</dbReference>
<evidence type="ECO:0000256" key="3">
    <source>
        <dbReference type="ARBA" id="ARBA00022679"/>
    </source>
</evidence>
<feature type="region of interest" description="Disordered" evidence="10">
    <location>
        <begin position="46"/>
        <end position="84"/>
    </location>
</feature>
<keyword evidence="5 9" id="KW-0805">Transcription regulation</keyword>
<evidence type="ECO:0000256" key="6">
    <source>
        <dbReference type="ARBA" id="ARBA00023082"/>
    </source>
</evidence>
<keyword evidence="8 9" id="KW-0804">Transcription</keyword>
<evidence type="ECO:0000256" key="9">
    <source>
        <dbReference type="PIRNR" id="PIRNR000774"/>
    </source>
</evidence>
<protein>
    <recommendedName>
        <fullName evidence="9">RNA polymerase sigma-54 factor</fullName>
    </recommendedName>
</protein>
<dbReference type="PIRSF" id="PIRSF000774">
    <property type="entry name" value="RpoN"/>
    <property type="match status" value="1"/>
</dbReference>
<evidence type="ECO:0000313" key="14">
    <source>
        <dbReference type="Proteomes" id="UP000480684"/>
    </source>
</evidence>
<organism evidence="13 14">
    <name type="scientific">Magnetospirillum aberrantis SpK</name>
    <dbReference type="NCBI Taxonomy" id="908842"/>
    <lineage>
        <taxon>Bacteria</taxon>
        <taxon>Pseudomonadati</taxon>
        <taxon>Pseudomonadota</taxon>
        <taxon>Alphaproteobacteria</taxon>
        <taxon>Rhodospirillales</taxon>
        <taxon>Rhodospirillaceae</taxon>
        <taxon>Magnetospirillum</taxon>
    </lineage>
</organism>
<dbReference type="InterPro" id="IPR038709">
    <property type="entry name" value="RpoN_core-bd_sf"/>
</dbReference>
<evidence type="ECO:0000313" key="13">
    <source>
        <dbReference type="EMBL" id="NFV80943.1"/>
    </source>
</evidence>
<dbReference type="Gene3D" id="1.10.10.60">
    <property type="entry name" value="Homeodomain-like"/>
    <property type="match status" value="1"/>
</dbReference>
<evidence type="ECO:0000259" key="11">
    <source>
        <dbReference type="Pfam" id="PF04552"/>
    </source>
</evidence>
<evidence type="ECO:0000256" key="8">
    <source>
        <dbReference type="ARBA" id="ARBA00023163"/>
    </source>
</evidence>
<dbReference type="Proteomes" id="UP000480684">
    <property type="component" value="Unassembled WGS sequence"/>
</dbReference>
<feature type="domain" description="RNA polymerase sigma factor 54 DNA-binding" evidence="11">
    <location>
        <begin position="340"/>
        <end position="498"/>
    </location>
</feature>
<evidence type="ECO:0000256" key="2">
    <source>
        <dbReference type="ARBA" id="ARBA00022478"/>
    </source>
</evidence>
<dbReference type="InterPro" id="IPR000394">
    <property type="entry name" value="RNA_pol_sigma_54"/>
</dbReference>
<comment type="caution">
    <text evidence="13">The sequence shown here is derived from an EMBL/GenBank/DDBJ whole genome shotgun (WGS) entry which is preliminary data.</text>
</comment>
<keyword evidence="4 9" id="KW-0548">Nucleotidyltransferase</keyword>
<keyword evidence="2 9" id="KW-0240">DNA-directed RNA polymerase</keyword>
<feature type="compositionally biased region" description="Low complexity" evidence="10">
    <location>
        <begin position="59"/>
        <end position="68"/>
    </location>
</feature>
<dbReference type="Pfam" id="PF04963">
    <property type="entry name" value="Sigma54_CBD"/>
    <property type="match status" value="1"/>
</dbReference>
<dbReference type="PRINTS" id="PR00045">
    <property type="entry name" value="SIGMA54FCT"/>
</dbReference>
<feature type="compositionally biased region" description="Basic and acidic residues" evidence="10">
    <location>
        <begin position="46"/>
        <end position="58"/>
    </location>
</feature>
<dbReference type="PROSITE" id="PS00718">
    <property type="entry name" value="SIGMA54_2"/>
    <property type="match status" value="1"/>
</dbReference>
<dbReference type="GO" id="GO:0000428">
    <property type="term" value="C:DNA-directed RNA polymerase complex"/>
    <property type="evidence" value="ECO:0007669"/>
    <property type="project" value="UniProtKB-KW"/>
</dbReference>
<dbReference type="NCBIfam" id="NF004596">
    <property type="entry name" value="PRK05932.1-3"/>
    <property type="match status" value="1"/>
</dbReference>
<feature type="domain" description="RNA polymerase sigma factor 54 core-binding" evidence="12">
    <location>
        <begin position="138"/>
        <end position="325"/>
    </location>
</feature>
<gene>
    <name evidence="13" type="primary">rpoN</name>
    <name evidence="13" type="ORF">G4223_12555</name>
</gene>
<proteinExistence type="inferred from homology"/>
<dbReference type="GO" id="GO:0016987">
    <property type="term" value="F:sigma factor activity"/>
    <property type="evidence" value="ECO:0007669"/>
    <property type="project" value="UniProtKB-KW"/>
</dbReference>